<comment type="similarity">
    <text evidence="1 12">Belongs to the thymidylate kinase family.</text>
</comment>
<evidence type="ECO:0000259" key="13">
    <source>
        <dbReference type="Pfam" id="PF02223"/>
    </source>
</evidence>
<evidence type="ECO:0000256" key="4">
    <source>
        <dbReference type="ARBA" id="ARBA00022679"/>
    </source>
</evidence>
<dbReference type="GO" id="GO:0006227">
    <property type="term" value="P:dUDP biosynthetic process"/>
    <property type="evidence" value="ECO:0007669"/>
    <property type="project" value="TreeGrafter"/>
</dbReference>
<comment type="function">
    <text evidence="11 12">Phosphorylation of dTMP to form dTDP in both de novo and salvage pathways of dTTP synthesis.</text>
</comment>
<evidence type="ECO:0000256" key="2">
    <source>
        <dbReference type="ARBA" id="ARBA00012980"/>
    </source>
</evidence>
<keyword evidence="4 12" id="KW-0808">Transferase</keyword>
<dbReference type="eggNOG" id="COG0125">
    <property type="taxonomic scope" value="Bacteria"/>
</dbReference>
<dbReference type="Gene3D" id="3.40.50.300">
    <property type="entry name" value="P-loop containing nucleotide triphosphate hydrolases"/>
    <property type="match status" value="1"/>
</dbReference>
<dbReference type="InterPro" id="IPR039430">
    <property type="entry name" value="Thymidylate_kin-like_dom"/>
</dbReference>
<sequence>MTLPQPTSGRFITIEGGEGAGKSTQVVLLAEALRSRGVTVVTTREPGGSEGAEAIRSLLVSGETGRWDGITEALLHFAARRDHLLRSVWPALERGEWVISDRFADSTLAYQGFGHGLPAETIASLYQIAVGRFIPDLTLILDLPVEEGLKRAGIRGGDEDRYERMGVGFHQRLRQGFLDIAADNPQRCAVIDATPVSDVVHRVVLATVEARLSLP</sequence>
<organism evidence="14 15">
    <name type="scientific">Magnetospirillum molischianum DSM 120</name>
    <dbReference type="NCBI Taxonomy" id="1150626"/>
    <lineage>
        <taxon>Bacteria</taxon>
        <taxon>Pseudomonadati</taxon>
        <taxon>Pseudomonadota</taxon>
        <taxon>Alphaproteobacteria</taxon>
        <taxon>Rhodospirillales</taxon>
        <taxon>Rhodospirillaceae</taxon>
        <taxon>Magnetospirillum</taxon>
    </lineage>
</organism>
<keyword evidence="7 12" id="KW-0418">Kinase</keyword>
<evidence type="ECO:0000313" key="14">
    <source>
        <dbReference type="EMBL" id="CCG43147.1"/>
    </source>
</evidence>
<evidence type="ECO:0000256" key="3">
    <source>
        <dbReference type="ARBA" id="ARBA00017144"/>
    </source>
</evidence>
<dbReference type="InterPro" id="IPR018095">
    <property type="entry name" value="Thymidylate_kin_CS"/>
</dbReference>
<evidence type="ECO:0000256" key="9">
    <source>
        <dbReference type="ARBA" id="ARBA00029962"/>
    </source>
</evidence>
<dbReference type="InterPro" id="IPR027417">
    <property type="entry name" value="P-loop_NTPase"/>
</dbReference>
<dbReference type="PROSITE" id="PS01331">
    <property type="entry name" value="THYMIDYLATE_KINASE"/>
    <property type="match status" value="1"/>
</dbReference>
<evidence type="ECO:0000256" key="1">
    <source>
        <dbReference type="ARBA" id="ARBA00009776"/>
    </source>
</evidence>
<dbReference type="RefSeq" id="WP_002731167.1">
    <property type="nucleotide sequence ID" value="NZ_CAHP01000054.1"/>
</dbReference>
<comment type="catalytic activity">
    <reaction evidence="10 12">
        <text>dTMP + ATP = dTDP + ADP</text>
        <dbReference type="Rhea" id="RHEA:13517"/>
        <dbReference type="ChEBI" id="CHEBI:30616"/>
        <dbReference type="ChEBI" id="CHEBI:58369"/>
        <dbReference type="ChEBI" id="CHEBI:63528"/>
        <dbReference type="ChEBI" id="CHEBI:456216"/>
        <dbReference type="EC" id="2.7.4.9"/>
    </reaction>
</comment>
<evidence type="ECO:0000256" key="5">
    <source>
        <dbReference type="ARBA" id="ARBA00022727"/>
    </source>
</evidence>
<evidence type="ECO:0000256" key="7">
    <source>
        <dbReference type="ARBA" id="ARBA00022777"/>
    </source>
</evidence>
<evidence type="ECO:0000256" key="12">
    <source>
        <dbReference type="HAMAP-Rule" id="MF_00165"/>
    </source>
</evidence>
<dbReference type="InterPro" id="IPR018094">
    <property type="entry name" value="Thymidylate_kinase"/>
</dbReference>
<keyword evidence="8 12" id="KW-0067">ATP-binding</keyword>
<comment type="caution">
    <text evidence="14">The sequence shown here is derived from an EMBL/GenBank/DDBJ whole genome shotgun (WGS) entry which is preliminary data.</text>
</comment>
<dbReference type="GO" id="GO:0004798">
    <property type="term" value="F:dTMP kinase activity"/>
    <property type="evidence" value="ECO:0007669"/>
    <property type="project" value="UniProtKB-UniRule"/>
</dbReference>
<dbReference type="PANTHER" id="PTHR10344:SF4">
    <property type="entry name" value="UMP-CMP KINASE 2, MITOCHONDRIAL"/>
    <property type="match status" value="1"/>
</dbReference>
<dbReference type="HAMAP" id="MF_00165">
    <property type="entry name" value="Thymidylate_kinase"/>
    <property type="match status" value="1"/>
</dbReference>
<feature type="binding site" evidence="12">
    <location>
        <begin position="16"/>
        <end position="23"/>
    </location>
    <ligand>
        <name>ATP</name>
        <dbReference type="ChEBI" id="CHEBI:30616"/>
    </ligand>
</feature>
<dbReference type="NCBIfam" id="TIGR00041">
    <property type="entry name" value="DTMP_kinase"/>
    <property type="match status" value="1"/>
</dbReference>
<accession>H8FXQ9</accession>
<keyword evidence="15" id="KW-1185">Reference proteome</keyword>
<dbReference type="EMBL" id="CAHP01000054">
    <property type="protein sequence ID" value="CCG43147.1"/>
    <property type="molecule type" value="Genomic_DNA"/>
</dbReference>
<dbReference type="PANTHER" id="PTHR10344">
    <property type="entry name" value="THYMIDYLATE KINASE"/>
    <property type="match status" value="1"/>
</dbReference>
<evidence type="ECO:0000256" key="6">
    <source>
        <dbReference type="ARBA" id="ARBA00022741"/>
    </source>
</evidence>
<dbReference type="SUPFAM" id="SSF52540">
    <property type="entry name" value="P-loop containing nucleoside triphosphate hydrolases"/>
    <property type="match status" value="1"/>
</dbReference>
<evidence type="ECO:0000256" key="8">
    <source>
        <dbReference type="ARBA" id="ARBA00022840"/>
    </source>
</evidence>
<evidence type="ECO:0000256" key="11">
    <source>
        <dbReference type="ARBA" id="ARBA00057735"/>
    </source>
</evidence>
<dbReference type="Pfam" id="PF02223">
    <property type="entry name" value="Thymidylate_kin"/>
    <property type="match status" value="1"/>
</dbReference>
<dbReference type="AlphaFoldDB" id="H8FXQ9"/>
<evidence type="ECO:0000256" key="10">
    <source>
        <dbReference type="ARBA" id="ARBA00048743"/>
    </source>
</evidence>
<protein>
    <recommendedName>
        <fullName evidence="3 12">Thymidylate kinase</fullName>
        <ecNumber evidence="2 12">2.7.4.9</ecNumber>
    </recommendedName>
    <alternativeName>
        <fullName evidence="9 12">dTMP kinase</fullName>
    </alternativeName>
</protein>
<evidence type="ECO:0000313" key="15">
    <source>
        <dbReference type="Proteomes" id="UP000004169"/>
    </source>
</evidence>
<dbReference type="STRING" id="1150626.PHAMO_580053"/>
<name>H8FXQ9_MAGML</name>
<keyword evidence="5 12" id="KW-0545">Nucleotide biosynthesis</keyword>
<dbReference type="FunFam" id="3.40.50.300:FF:000225">
    <property type="entry name" value="Thymidylate kinase"/>
    <property type="match status" value="1"/>
</dbReference>
<proteinExistence type="inferred from homology"/>
<dbReference type="EC" id="2.7.4.9" evidence="2 12"/>
<dbReference type="GO" id="GO:0006233">
    <property type="term" value="P:dTDP biosynthetic process"/>
    <property type="evidence" value="ECO:0007669"/>
    <property type="project" value="InterPro"/>
</dbReference>
<keyword evidence="6 12" id="KW-0547">Nucleotide-binding</keyword>
<feature type="domain" description="Thymidylate kinase-like" evidence="13">
    <location>
        <begin position="14"/>
        <end position="202"/>
    </location>
</feature>
<dbReference type="Proteomes" id="UP000004169">
    <property type="component" value="Unassembled WGS sequence"/>
</dbReference>
<reference evidence="14 15" key="1">
    <citation type="journal article" date="2012" name="J. Bacteriol.">
        <title>Draft Genome Sequence of the Purple Photosynthetic Bacterium Phaeospirillum molischianum DSM120, a Particularly Versatile Bacterium.</title>
        <authorList>
            <person name="Duquesne K."/>
            <person name="Prima V."/>
            <person name="Ji B."/>
            <person name="Rouy Z."/>
            <person name="Medigue C."/>
            <person name="Talla E."/>
            <person name="Sturgis J.N."/>
        </authorList>
    </citation>
    <scope>NUCLEOTIDE SEQUENCE [LARGE SCALE GENOMIC DNA]</scope>
    <source>
        <strain evidence="15">DSM120</strain>
    </source>
</reference>
<gene>
    <name evidence="12 14" type="primary">tmk</name>
    <name evidence="14" type="ORF">PHAMO_580053</name>
</gene>
<dbReference type="GO" id="GO:0005829">
    <property type="term" value="C:cytosol"/>
    <property type="evidence" value="ECO:0007669"/>
    <property type="project" value="TreeGrafter"/>
</dbReference>
<dbReference type="CDD" id="cd01672">
    <property type="entry name" value="TMPK"/>
    <property type="match status" value="1"/>
</dbReference>
<dbReference type="GO" id="GO:0005524">
    <property type="term" value="F:ATP binding"/>
    <property type="evidence" value="ECO:0007669"/>
    <property type="project" value="UniProtKB-UniRule"/>
</dbReference>
<dbReference type="GO" id="GO:0006235">
    <property type="term" value="P:dTTP biosynthetic process"/>
    <property type="evidence" value="ECO:0007669"/>
    <property type="project" value="UniProtKB-UniRule"/>
</dbReference>